<reference evidence="3" key="3">
    <citation type="submission" date="2025-08" db="UniProtKB">
        <authorList>
            <consortium name="RefSeq"/>
        </authorList>
    </citation>
    <scope>IDENTIFICATION</scope>
    <source>
        <strain evidence="3">17A/GY</strain>
        <tissue evidence="3">Liver</tissue>
    </source>
</reference>
<sequence>MRSRSRTWGGSSQPGSASATLPSPHRPRRGPGTHPEPLPLAVPQPPLPGRAVQLQQALQSLLLSARQRLLPAPGLGPRGPRGFGVPRASLLPGSTLEPRWGLLRPKGRYRGRGRSPRPFPGGHHPWQLGATTRGSWYPRLHMLGGRFSWGPAKVPGTALRVALFPAPHCRSSLSFPADF</sequence>
<reference evidence="2" key="1">
    <citation type="journal article" date="2018" name="Biotechnol. Bioeng.">
        <title>A reference genome of the Chinese hamster based on a hybrid assembly strategy.</title>
        <authorList>
            <person name="Rupp O."/>
            <person name="MacDonald M.L."/>
            <person name="Li S."/>
            <person name="Dhiman H."/>
            <person name="Polson S."/>
            <person name="Griep S."/>
            <person name="Heffner K."/>
            <person name="Hernandez I."/>
            <person name="Brinkrolf K."/>
            <person name="Jadhav V."/>
            <person name="Samoudi M."/>
            <person name="Hao H."/>
            <person name="Kingham B."/>
            <person name="Goesmann A."/>
            <person name="Betenbaugh M.J."/>
            <person name="Lewis N.E."/>
            <person name="Borth N."/>
            <person name="Lee K.H."/>
        </authorList>
    </citation>
    <scope>NUCLEOTIDE SEQUENCE [LARGE SCALE GENOMIC DNA]</scope>
    <source>
        <strain evidence="2">17A/GY</strain>
    </source>
</reference>
<reference evidence="2" key="2">
    <citation type="journal article" date="2020" name="Biotechnol. Bioeng.">
        <title>Chromosome-scale scaffolds for the Chinese hamster reference genome assembly to facilitate the study of the CHO epigenome.</title>
        <authorList>
            <person name="Hilliard W."/>
            <person name="MacDonald M."/>
            <person name="Lee K.H."/>
        </authorList>
    </citation>
    <scope>NUCLEOTIDE SEQUENCE [LARGE SCALE GENOMIC DNA]</scope>
    <source>
        <strain evidence="2">17A/GY</strain>
    </source>
</reference>
<dbReference type="AlphaFoldDB" id="A0A9J7KEA7"/>
<feature type="region of interest" description="Disordered" evidence="1">
    <location>
        <begin position="1"/>
        <end position="48"/>
    </location>
</feature>
<protein>
    <submittedName>
        <fullName evidence="3">Protein ATP6V1FNB isoform X2</fullName>
    </submittedName>
</protein>
<dbReference type="GeneID" id="100753183"/>
<name>A0A9J7KEA7_CRIGR</name>
<evidence type="ECO:0000313" key="2">
    <source>
        <dbReference type="Proteomes" id="UP001108280"/>
    </source>
</evidence>
<feature type="compositionally biased region" description="Basic residues" evidence="1">
    <location>
        <begin position="105"/>
        <end position="115"/>
    </location>
</feature>
<evidence type="ECO:0000256" key="1">
    <source>
        <dbReference type="SAM" id="MobiDB-lite"/>
    </source>
</evidence>
<dbReference type="Proteomes" id="UP001108280">
    <property type="component" value="Chromosome 1"/>
</dbReference>
<feature type="compositionally biased region" description="Polar residues" evidence="1">
    <location>
        <begin position="1"/>
        <end position="21"/>
    </location>
</feature>
<feature type="compositionally biased region" description="Pro residues" evidence="1">
    <location>
        <begin position="34"/>
        <end position="48"/>
    </location>
</feature>
<dbReference type="CTD" id="100130705"/>
<gene>
    <name evidence="3" type="primary">Atp6v1fnb</name>
</gene>
<accession>A0A9J7KEA7</accession>
<keyword evidence="2" id="KW-1185">Reference proteome</keyword>
<evidence type="ECO:0000313" key="3">
    <source>
        <dbReference type="RefSeq" id="XP_035307132.1"/>
    </source>
</evidence>
<organism evidence="2 3">
    <name type="scientific">Cricetulus griseus</name>
    <name type="common">Chinese hamster</name>
    <name type="synonym">Cricetulus barabensis griseus</name>
    <dbReference type="NCBI Taxonomy" id="10029"/>
    <lineage>
        <taxon>Eukaryota</taxon>
        <taxon>Metazoa</taxon>
        <taxon>Chordata</taxon>
        <taxon>Craniata</taxon>
        <taxon>Vertebrata</taxon>
        <taxon>Euteleostomi</taxon>
        <taxon>Mammalia</taxon>
        <taxon>Eutheria</taxon>
        <taxon>Euarchontoglires</taxon>
        <taxon>Glires</taxon>
        <taxon>Rodentia</taxon>
        <taxon>Myomorpha</taxon>
        <taxon>Muroidea</taxon>
        <taxon>Cricetidae</taxon>
        <taxon>Cricetinae</taxon>
        <taxon>Cricetulus</taxon>
    </lineage>
</organism>
<proteinExistence type="predicted"/>
<feature type="region of interest" description="Disordered" evidence="1">
    <location>
        <begin position="104"/>
        <end position="126"/>
    </location>
</feature>
<dbReference type="RefSeq" id="XP_035307132.1">
    <property type="nucleotide sequence ID" value="XM_035451241.1"/>
</dbReference>